<keyword evidence="2" id="KW-1185">Reference proteome</keyword>
<dbReference type="Gene3D" id="3.80.10.10">
    <property type="entry name" value="Ribonuclease Inhibitor"/>
    <property type="match status" value="1"/>
</dbReference>
<comment type="caution">
    <text evidence="1">The sequence shown here is derived from an EMBL/GenBank/DDBJ whole genome shotgun (WGS) entry which is preliminary data.</text>
</comment>
<gene>
    <name evidence="1" type="ORF">FA13DRAFT_59300</name>
</gene>
<sequence length="134" mass="15035">MLSALRQMPLEILGEIFIHAMEGSKQSMLARICRVSKNWREAAHLVPRLWTNTTIDPSVPSLAYDSVSSWVRRSCGSPRTLVVKSEQCAGRDVNGKHQCQGVTQCYFLNPMLGELLRKTPNVERVSLECPTSYA</sequence>
<protein>
    <submittedName>
        <fullName evidence="1">Uncharacterized protein</fullName>
    </submittedName>
</protein>
<dbReference type="AlphaFoldDB" id="A0A4Y7U197"/>
<proteinExistence type="predicted"/>
<dbReference type="Proteomes" id="UP000298030">
    <property type="component" value="Unassembled WGS sequence"/>
</dbReference>
<evidence type="ECO:0000313" key="2">
    <source>
        <dbReference type="Proteomes" id="UP000298030"/>
    </source>
</evidence>
<reference evidence="1 2" key="1">
    <citation type="journal article" date="2019" name="Nat. Ecol. Evol.">
        <title>Megaphylogeny resolves global patterns of mushroom evolution.</title>
        <authorList>
            <person name="Varga T."/>
            <person name="Krizsan K."/>
            <person name="Foldi C."/>
            <person name="Dima B."/>
            <person name="Sanchez-Garcia M."/>
            <person name="Sanchez-Ramirez S."/>
            <person name="Szollosi G.J."/>
            <person name="Szarkandi J.G."/>
            <person name="Papp V."/>
            <person name="Albert L."/>
            <person name="Andreopoulos W."/>
            <person name="Angelini C."/>
            <person name="Antonin V."/>
            <person name="Barry K.W."/>
            <person name="Bougher N.L."/>
            <person name="Buchanan P."/>
            <person name="Buyck B."/>
            <person name="Bense V."/>
            <person name="Catcheside P."/>
            <person name="Chovatia M."/>
            <person name="Cooper J."/>
            <person name="Damon W."/>
            <person name="Desjardin D."/>
            <person name="Finy P."/>
            <person name="Geml J."/>
            <person name="Haridas S."/>
            <person name="Hughes K."/>
            <person name="Justo A."/>
            <person name="Karasinski D."/>
            <person name="Kautmanova I."/>
            <person name="Kiss B."/>
            <person name="Kocsube S."/>
            <person name="Kotiranta H."/>
            <person name="LaButti K.M."/>
            <person name="Lechner B.E."/>
            <person name="Liimatainen K."/>
            <person name="Lipzen A."/>
            <person name="Lukacs Z."/>
            <person name="Mihaltcheva S."/>
            <person name="Morgado L.N."/>
            <person name="Niskanen T."/>
            <person name="Noordeloos M.E."/>
            <person name="Ohm R.A."/>
            <person name="Ortiz-Santana B."/>
            <person name="Ovrebo C."/>
            <person name="Racz N."/>
            <person name="Riley R."/>
            <person name="Savchenko A."/>
            <person name="Shiryaev A."/>
            <person name="Soop K."/>
            <person name="Spirin V."/>
            <person name="Szebenyi C."/>
            <person name="Tomsovsky M."/>
            <person name="Tulloss R.E."/>
            <person name="Uehling J."/>
            <person name="Grigoriev I.V."/>
            <person name="Vagvolgyi C."/>
            <person name="Papp T."/>
            <person name="Martin F.M."/>
            <person name="Miettinen O."/>
            <person name="Hibbett D.S."/>
            <person name="Nagy L.G."/>
        </authorList>
    </citation>
    <scope>NUCLEOTIDE SEQUENCE [LARGE SCALE GENOMIC DNA]</scope>
    <source>
        <strain evidence="1 2">FP101781</strain>
    </source>
</reference>
<dbReference type="SUPFAM" id="SSF81383">
    <property type="entry name" value="F-box domain"/>
    <property type="match status" value="1"/>
</dbReference>
<name>A0A4Y7U197_COPMI</name>
<dbReference type="EMBL" id="QPFP01000001">
    <property type="protein sequence ID" value="TEB40205.1"/>
    <property type="molecule type" value="Genomic_DNA"/>
</dbReference>
<organism evidence="1 2">
    <name type="scientific">Coprinellus micaceus</name>
    <name type="common">Glistening ink-cap mushroom</name>
    <name type="synonym">Coprinus micaceus</name>
    <dbReference type="NCBI Taxonomy" id="71717"/>
    <lineage>
        <taxon>Eukaryota</taxon>
        <taxon>Fungi</taxon>
        <taxon>Dikarya</taxon>
        <taxon>Basidiomycota</taxon>
        <taxon>Agaricomycotina</taxon>
        <taxon>Agaricomycetes</taxon>
        <taxon>Agaricomycetidae</taxon>
        <taxon>Agaricales</taxon>
        <taxon>Agaricineae</taxon>
        <taxon>Psathyrellaceae</taxon>
        <taxon>Coprinellus</taxon>
    </lineage>
</organism>
<evidence type="ECO:0000313" key="1">
    <source>
        <dbReference type="EMBL" id="TEB40205.1"/>
    </source>
</evidence>
<dbReference type="InterPro" id="IPR036047">
    <property type="entry name" value="F-box-like_dom_sf"/>
</dbReference>
<dbReference type="OrthoDB" id="3268380at2759"/>
<dbReference type="InterPro" id="IPR032675">
    <property type="entry name" value="LRR_dom_sf"/>
</dbReference>
<accession>A0A4Y7U197</accession>